<keyword evidence="6" id="KW-1185">Reference proteome</keyword>
<keyword evidence="4" id="KW-0472">Membrane</keyword>
<comment type="subcellular location">
    <subcellularLocation>
        <location evidence="1">Membrane</location>
        <topology evidence="1">Multi-pass membrane protein</topology>
    </subcellularLocation>
</comment>
<feature type="transmembrane region" description="Helical" evidence="4">
    <location>
        <begin position="273"/>
        <end position="296"/>
    </location>
</feature>
<accession>A0A1M2VBR3</accession>
<keyword evidence="4" id="KW-0812">Transmembrane</keyword>
<evidence type="ECO:0000256" key="2">
    <source>
        <dbReference type="ARBA" id="ARBA00006727"/>
    </source>
</evidence>
<protein>
    <submittedName>
        <fullName evidence="5">Riboflavin transporter MCH5</fullName>
    </submittedName>
</protein>
<dbReference type="PANTHER" id="PTHR11360">
    <property type="entry name" value="MONOCARBOXYLATE TRANSPORTER"/>
    <property type="match status" value="1"/>
</dbReference>
<organism evidence="5 6">
    <name type="scientific">Trametes pubescens</name>
    <name type="common">White-rot fungus</name>
    <dbReference type="NCBI Taxonomy" id="154538"/>
    <lineage>
        <taxon>Eukaryota</taxon>
        <taxon>Fungi</taxon>
        <taxon>Dikarya</taxon>
        <taxon>Basidiomycota</taxon>
        <taxon>Agaricomycotina</taxon>
        <taxon>Agaricomycetes</taxon>
        <taxon>Polyporales</taxon>
        <taxon>Polyporaceae</taxon>
        <taxon>Trametes</taxon>
    </lineage>
</organism>
<evidence type="ECO:0000256" key="4">
    <source>
        <dbReference type="SAM" id="Phobius"/>
    </source>
</evidence>
<sequence length="503" mass="54011">MVHEESSRRRSVEALDAEPETERSTVVGTPRAPSLTGDDQQALGDDVATSAQELDYVPDGGREAWTVVLGSCLALFASAGLINAYGTFQDYYETTLLPSSSSSAISFIGSLQVFLLYLFGTFTGRIFDAYGTRVMIPLGSFLCVFSLMMVSLCQKDQAYQVFLSHGVLFGSGIGLLFSPSLAVLGHWFRKRRALVIGLSTGGSASGGVVFPVLLEQLIPKVGFGWAVRIMAFILLACLTVSCLTIRTRLPLSGDLSLRTAVDLGGFRDPRYTLASIGAFLLFYTFFIPYFYIQIYADFRKVPSHTGHYLLAILNAMNIPSRILPGYIADKVGPLNVFVPCAMICAVLILGLWLPATNTAAIVAFAALYGLFSGAFVSLVPTYIASISPREKFGARLGPSLLFVLRAGLRAHTDPLTGSLYMVVGVATLVGTPTGGALLKQSDESHFRTLIIFCGVVTAAGATVLGLAGVVGSKRLRGALLRRGMRRRASDTEVVEKAPMESRC</sequence>
<feature type="transmembrane region" description="Helical" evidence="4">
    <location>
        <begin position="308"/>
        <end position="327"/>
    </location>
</feature>
<feature type="transmembrane region" description="Helical" evidence="4">
    <location>
        <begin position="419"/>
        <end position="437"/>
    </location>
</feature>
<evidence type="ECO:0000313" key="5">
    <source>
        <dbReference type="EMBL" id="OJT04966.1"/>
    </source>
</evidence>
<evidence type="ECO:0000313" key="6">
    <source>
        <dbReference type="Proteomes" id="UP000184267"/>
    </source>
</evidence>
<dbReference type="Gene3D" id="1.20.1250.20">
    <property type="entry name" value="MFS general substrate transporter like domains"/>
    <property type="match status" value="2"/>
</dbReference>
<dbReference type="EMBL" id="MNAD01001500">
    <property type="protein sequence ID" value="OJT04966.1"/>
    <property type="molecule type" value="Genomic_DNA"/>
</dbReference>
<feature type="compositionally biased region" description="Basic and acidic residues" evidence="3">
    <location>
        <begin position="1"/>
        <end position="13"/>
    </location>
</feature>
<dbReference type="Proteomes" id="UP000184267">
    <property type="component" value="Unassembled WGS sequence"/>
</dbReference>
<proteinExistence type="inferred from homology"/>
<name>A0A1M2VBR3_TRAPU</name>
<feature type="transmembrane region" description="Helical" evidence="4">
    <location>
        <begin position="64"/>
        <end position="84"/>
    </location>
</feature>
<comment type="similarity">
    <text evidence="2">Belongs to the major facilitator superfamily. Monocarboxylate porter (TC 2.A.1.13) family.</text>
</comment>
<evidence type="ECO:0000256" key="1">
    <source>
        <dbReference type="ARBA" id="ARBA00004141"/>
    </source>
</evidence>
<dbReference type="GO" id="GO:0016020">
    <property type="term" value="C:membrane"/>
    <property type="evidence" value="ECO:0007669"/>
    <property type="project" value="UniProtKB-SubCell"/>
</dbReference>
<feature type="transmembrane region" description="Helical" evidence="4">
    <location>
        <begin position="104"/>
        <end position="122"/>
    </location>
</feature>
<feature type="transmembrane region" description="Helical" evidence="4">
    <location>
        <begin position="225"/>
        <end position="245"/>
    </location>
</feature>
<gene>
    <name evidence="5" type="ORF">TRAPUB_4247</name>
</gene>
<dbReference type="SUPFAM" id="SSF103473">
    <property type="entry name" value="MFS general substrate transporter"/>
    <property type="match status" value="1"/>
</dbReference>
<feature type="transmembrane region" description="Helical" evidence="4">
    <location>
        <begin position="334"/>
        <end position="353"/>
    </location>
</feature>
<feature type="transmembrane region" description="Helical" evidence="4">
    <location>
        <begin position="158"/>
        <end position="181"/>
    </location>
</feature>
<dbReference type="AlphaFoldDB" id="A0A1M2VBR3"/>
<feature type="transmembrane region" description="Helical" evidence="4">
    <location>
        <begin position="359"/>
        <end position="383"/>
    </location>
</feature>
<comment type="caution">
    <text evidence="5">The sequence shown here is derived from an EMBL/GenBank/DDBJ whole genome shotgun (WGS) entry which is preliminary data.</text>
</comment>
<dbReference type="OrthoDB" id="6509908at2759"/>
<dbReference type="InterPro" id="IPR036259">
    <property type="entry name" value="MFS_trans_sf"/>
</dbReference>
<keyword evidence="4" id="KW-1133">Transmembrane helix</keyword>
<dbReference type="InterPro" id="IPR050327">
    <property type="entry name" value="Proton-linked_MCT"/>
</dbReference>
<dbReference type="OMA" id="AVRIMAF"/>
<feature type="transmembrane region" description="Helical" evidence="4">
    <location>
        <begin position="134"/>
        <end position="152"/>
    </location>
</feature>
<reference evidence="5 6" key="1">
    <citation type="submission" date="2016-10" db="EMBL/GenBank/DDBJ databases">
        <title>Genome sequence of the basidiomycete white-rot fungus Trametes pubescens.</title>
        <authorList>
            <person name="Makela M.R."/>
            <person name="Granchi Z."/>
            <person name="Peng M."/>
            <person name="De Vries R.P."/>
            <person name="Grigoriev I."/>
            <person name="Riley R."/>
            <person name="Hilden K."/>
        </authorList>
    </citation>
    <scope>NUCLEOTIDE SEQUENCE [LARGE SCALE GENOMIC DNA]</scope>
    <source>
        <strain evidence="5 6">FBCC735</strain>
    </source>
</reference>
<dbReference type="STRING" id="154538.A0A1M2VBR3"/>
<evidence type="ECO:0000256" key="3">
    <source>
        <dbReference type="SAM" id="MobiDB-lite"/>
    </source>
</evidence>
<dbReference type="GO" id="GO:0022857">
    <property type="term" value="F:transmembrane transporter activity"/>
    <property type="evidence" value="ECO:0007669"/>
    <property type="project" value="InterPro"/>
</dbReference>
<feature type="region of interest" description="Disordered" evidence="3">
    <location>
        <begin position="1"/>
        <end position="42"/>
    </location>
</feature>
<dbReference type="InterPro" id="IPR011701">
    <property type="entry name" value="MFS"/>
</dbReference>
<feature type="transmembrane region" description="Helical" evidence="4">
    <location>
        <begin position="193"/>
        <end position="213"/>
    </location>
</feature>
<dbReference type="PANTHER" id="PTHR11360:SF284">
    <property type="entry name" value="EG:103B4.3 PROTEIN-RELATED"/>
    <property type="match status" value="1"/>
</dbReference>
<feature type="transmembrane region" description="Helical" evidence="4">
    <location>
        <begin position="449"/>
        <end position="472"/>
    </location>
</feature>
<dbReference type="Pfam" id="PF07690">
    <property type="entry name" value="MFS_1"/>
    <property type="match status" value="1"/>
</dbReference>